<sequence length="184" mass="21250">MYEDERYFDAGLTIDGREQAKEAGLLLQGSKLDVVVASPLSRALQTAMIACKAWKSPSQPLLKDPRFVCVEWCREGMTCGVHPCNRRRTISEIKSEYPQFDFSSITSNEDDIWRHDKAETQQDLNHRVALFLEWLETLEAKHVLICSHCVFLHALFADFVKEQDNSVNSWFGRGELRSFVFEFQ</sequence>
<dbReference type="PANTHER" id="PTHR48100:SF1">
    <property type="entry name" value="HISTIDINE PHOSPHATASE FAMILY PROTEIN-RELATED"/>
    <property type="match status" value="1"/>
</dbReference>
<dbReference type="InterPro" id="IPR050275">
    <property type="entry name" value="PGM_Phosphatase"/>
</dbReference>
<dbReference type="Pfam" id="PF00300">
    <property type="entry name" value="His_Phos_1"/>
    <property type="match status" value="1"/>
</dbReference>
<accession>A0A7S0DUX8</accession>
<dbReference type="PANTHER" id="PTHR48100">
    <property type="entry name" value="BROAD-SPECIFICITY PHOSPHATASE YOR283W-RELATED"/>
    <property type="match status" value="1"/>
</dbReference>
<dbReference type="GO" id="GO:0016791">
    <property type="term" value="F:phosphatase activity"/>
    <property type="evidence" value="ECO:0007669"/>
    <property type="project" value="TreeGrafter"/>
</dbReference>
<proteinExistence type="predicted"/>
<dbReference type="InterPro" id="IPR029033">
    <property type="entry name" value="His_PPase_superfam"/>
</dbReference>
<dbReference type="InterPro" id="IPR013078">
    <property type="entry name" value="His_Pase_superF_clade-1"/>
</dbReference>
<protein>
    <recommendedName>
        <fullName evidence="2">Phosphoglycerate mutase</fullName>
    </recommendedName>
</protein>
<dbReference type="GO" id="GO:0005737">
    <property type="term" value="C:cytoplasm"/>
    <property type="evidence" value="ECO:0007669"/>
    <property type="project" value="TreeGrafter"/>
</dbReference>
<dbReference type="EMBL" id="HBEO01000097">
    <property type="protein sequence ID" value="CAD8465433.1"/>
    <property type="molecule type" value="Transcribed_RNA"/>
</dbReference>
<gene>
    <name evidence="1" type="ORF">HPHI1048_LOCUS71</name>
</gene>
<name>A0A7S0DUX8_9CRYP</name>
<dbReference type="CDD" id="cd07067">
    <property type="entry name" value="HP_PGM_like"/>
    <property type="match status" value="1"/>
</dbReference>
<dbReference type="SUPFAM" id="SSF53254">
    <property type="entry name" value="Phosphoglycerate mutase-like"/>
    <property type="match status" value="1"/>
</dbReference>
<evidence type="ECO:0000313" key="1">
    <source>
        <dbReference type="EMBL" id="CAD8465433.1"/>
    </source>
</evidence>
<dbReference type="Gene3D" id="3.40.50.1240">
    <property type="entry name" value="Phosphoglycerate mutase-like"/>
    <property type="match status" value="1"/>
</dbReference>
<organism evidence="1">
    <name type="scientific">Hanusia phi</name>
    <dbReference type="NCBI Taxonomy" id="3032"/>
    <lineage>
        <taxon>Eukaryota</taxon>
        <taxon>Cryptophyceae</taxon>
        <taxon>Pyrenomonadales</taxon>
        <taxon>Geminigeraceae</taxon>
        <taxon>Hanusia</taxon>
    </lineage>
</organism>
<dbReference type="AlphaFoldDB" id="A0A7S0DUX8"/>
<reference evidence="1" key="1">
    <citation type="submission" date="2021-01" db="EMBL/GenBank/DDBJ databases">
        <authorList>
            <person name="Corre E."/>
            <person name="Pelletier E."/>
            <person name="Niang G."/>
            <person name="Scheremetjew M."/>
            <person name="Finn R."/>
            <person name="Kale V."/>
            <person name="Holt S."/>
            <person name="Cochrane G."/>
            <person name="Meng A."/>
            <person name="Brown T."/>
            <person name="Cohen L."/>
        </authorList>
    </citation>
    <scope>NUCLEOTIDE SEQUENCE</scope>
    <source>
        <strain evidence="1">CCMP325</strain>
    </source>
</reference>
<evidence type="ECO:0008006" key="2">
    <source>
        <dbReference type="Google" id="ProtNLM"/>
    </source>
</evidence>